<keyword evidence="3 5" id="KW-0067">ATP-binding</keyword>
<dbReference type="Pfam" id="PF13380">
    <property type="entry name" value="CoA_binding_2"/>
    <property type="match status" value="1"/>
</dbReference>
<dbReference type="Gene3D" id="3.30.470.20">
    <property type="entry name" value="ATP-grasp fold, B domain"/>
    <property type="match status" value="1"/>
</dbReference>
<dbReference type="Gene3D" id="3.40.50.720">
    <property type="entry name" value="NAD(P)-binding Rossmann-like Domain"/>
    <property type="match status" value="1"/>
</dbReference>
<comment type="similarity">
    <text evidence="4">In the N-terminal section; belongs to the acetate CoA ligase alpha subunit family.</text>
</comment>
<dbReference type="GO" id="GO:0043758">
    <property type="term" value="F:acetate-CoA ligase (ADP-forming) activity"/>
    <property type="evidence" value="ECO:0007669"/>
    <property type="project" value="InterPro"/>
</dbReference>
<dbReference type="AlphaFoldDB" id="A0A248TND1"/>
<dbReference type="Gene3D" id="3.40.50.261">
    <property type="entry name" value="Succinyl-CoA synthetase domains"/>
    <property type="match status" value="2"/>
</dbReference>
<name>A0A248TND1_9BACI</name>
<proteinExistence type="inferred from homology"/>
<dbReference type="PANTHER" id="PTHR43334">
    <property type="entry name" value="ACETATE--COA LIGASE [ADP-FORMING]"/>
    <property type="match status" value="1"/>
</dbReference>
<dbReference type="InterPro" id="IPR011761">
    <property type="entry name" value="ATP-grasp"/>
</dbReference>
<dbReference type="SMART" id="SM00881">
    <property type="entry name" value="CoA_binding"/>
    <property type="match status" value="1"/>
</dbReference>
<dbReference type="PANTHER" id="PTHR43334:SF1">
    <property type="entry name" value="3-HYDROXYPROPIONATE--COA LIGASE [ADP-FORMING]"/>
    <property type="match status" value="1"/>
</dbReference>
<evidence type="ECO:0000256" key="5">
    <source>
        <dbReference type="PROSITE-ProRule" id="PRU00409"/>
    </source>
</evidence>
<keyword evidence="1" id="KW-0436">Ligase</keyword>
<gene>
    <name evidence="7" type="ORF">CKF48_21845</name>
</gene>
<dbReference type="Pfam" id="PF19045">
    <property type="entry name" value="Ligase_CoA_2"/>
    <property type="match status" value="1"/>
</dbReference>
<keyword evidence="2 5" id="KW-0547">Nucleotide-binding</keyword>
<evidence type="ECO:0000256" key="4">
    <source>
        <dbReference type="ARBA" id="ARBA00060888"/>
    </source>
</evidence>
<dbReference type="RefSeq" id="WP_095373280.1">
    <property type="nucleotide sequence ID" value="NZ_CP022983.1"/>
</dbReference>
<dbReference type="EMBL" id="CP022983">
    <property type="protein sequence ID" value="ASV69716.1"/>
    <property type="molecule type" value="Genomic_DNA"/>
</dbReference>
<evidence type="ECO:0000256" key="1">
    <source>
        <dbReference type="ARBA" id="ARBA00022598"/>
    </source>
</evidence>
<dbReference type="SUPFAM" id="SSF52210">
    <property type="entry name" value="Succinyl-CoA synthetase domains"/>
    <property type="match status" value="2"/>
</dbReference>
<sequence length="706" mass="78091">MRNELKSLFEPESIAIIGCSPDKKKIGGRPLDYLLKYGFLGSIFPVNPNYEIIEDMQCYETIMHVPSEIDLAIIALPQKLVLHTFLACIKKNVKSVVIFSAGFSELGEDGKKDQEQITALAKKHHIRVLGPNCLGLFNSSKRMYATFSTILENEEPLPKGKIGFVSQSGAFGSHVFTLARQHHIGFSHFVATGNESDIDVADCIEYLVHDDKTSVIACYLEGTKDGKKLINMFKLAAQKKKPIVLLKVGKSDVGMQAAMSHTGSMVGSDSVYDTIFKQYGVYRAETIDEFIDVANAFAQLPRMKGDRVAIFTVSGGVGIMLSDQVIENGLTLPETPKEVQRHLKSIIPIAGVKNPLDTTAQVSYMPTLLEDFMKAVLESGQYDAAIVFLGFSGLKPDSLATKLTSLMHMKQQFPDIPCVMVTLCNPEAKKLIHESGMVLNEDPTRAVKILSAVNELRKSKNHLEEMSADEGVRVPLDRINQFISYSSKKALTEFQSKQIVSHYKIPITVEQLALSPTEAVESANSIGYPVVLKGMSPQILHKTEKGLVQLNINSDQEVKDVFNHLKTIIQNEEEATFDGVLIQEMINDHSIEMYVGAKRDPIFGQMILVGLGGIFIEVFKDVSMRKAPVSPKVAKEMVEELKASQILKGFRGKTQYDVDSLCNLISQFSFVISMQEGVLEEVDLNPIMVFEGRKGVKVADALMKLS</sequence>
<evidence type="ECO:0000256" key="3">
    <source>
        <dbReference type="ARBA" id="ARBA00022840"/>
    </source>
</evidence>
<dbReference type="SUPFAM" id="SSF56059">
    <property type="entry name" value="Glutathione synthetase ATP-binding domain-like"/>
    <property type="match status" value="1"/>
</dbReference>
<dbReference type="Pfam" id="PF13549">
    <property type="entry name" value="ATP-grasp_5"/>
    <property type="match status" value="1"/>
</dbReference>
<dbReference type="FunFam" id="3.30.1490.20:FF:000020">
    <property type="entry name" value="Protein lysine acetyltransferase"/>
    <property type="match status" value="1"/>
</dbReference>
<evidence type="ECO:0000256" key="2">
    <source>
        <dbReference type="ARBA" id="ARBA00022741"/>
    </source>
</evidence>
<dbReference type="InterPro" id="IPR016102">
    <property type="entry name" value="Succinyl-CoA_synth-like"/>
</dbReference>
<dbReference type="Proteomes" id="UP000215137">
    <property type="component" value="Chromosome"/>
</dbReference>
<dbReference type="Gene3D" id="3.30.1490.20">
    <property type="entry name" value="ATP-grasp fold, A domain"/>
    <property type="match status" value="1"/>
</dbReference>
<feature type="domain" description="ATP-grasp" evidence="6">
    <location>
        <begin position="497"/>
        <end position="533"/>
    </location>
</feature>
<evidence type="ECO:0000313" key="8">
    <source>
        <dbReference type="Proteomes" id="UP000215137"/>
    </source>
</evidence>
<evidence type="ECO:0000313" key="7">
    <source>
        <dbReference type="EMBL" id="ASV69716.1"/>
    </source>
</evidence>
<dbReference type="InterPro" id="IPR032875">
    <property type="entry name" value="Succ_CoA_lig_flav_dom"/>
</dbReference>
<dbReference type="GO" id="GO:0046872">
    <property type="term" value="F:metal ion binding"/>
    <property type="evidence" value="ECO:0007669"/>
    <property type="project" value="InterPro"/>
</dbReference>
<dbReference type="GO" id="GO:0005524">
    <property type="term" value="F:ATP binding"/>
    <property type="evidence" value="ECO:0007669"/>
    <property type="project" value="UniProtKB-UniRule"/>
</dbReference>
<dbReference type="InterPro" id="IPR043938">
    <property type="entry name" value="Ligase_CoA_dom"/>
</dbReference>
<dbReference type="InterPro" id="IPR051538">
    <property type="entry name" value="Acyl-CoA_Synth/Transferase"/>
</dbReference>
<dbReference type="SUPFAM" id="SSF51735">
    <property type="entry name" value="NAD(P)-binding Rossmann-fold domains"/>
    <property type="match status" value="1"/>
</dbReference>
<dbReference type="InterPro" id="IPR003781">
    <property type="entry name" value="CoA-bd"/>
</dbReference>
<dbReference type="Pfam" id="PF13607">
    <property type="entry name" value="Succ_CoA_lig"/>
    <property type="match status" value="1"/>
</dbReference>
<dbReference type="InterPro" id="IPR036291">
    <property type="entry name" value="NAD(P)-bd_dom_sf"/>
</dbReference>
<dbReference type="PROSITE" id="PS50975">
    <property type="entry name" value="ATP_GRASP"/>
    <property type="match status" value="1"/>
</dbReference>
<dbReference type="InterPro" id="IPR013815">
    <property type="entry name" value="ATP_grasp_subdomain_1"/>
</dbReference>
<keyword evidence="8" id="KW-1185">Reference proteome</keyword>
<reference evidence="7 8" key="1">
    <citation type="submission" date="2017-08" db="EMBL/GenBank/DDBJ databases">
        <title>Complete Genome Sequence of Bacillus kochii Oregon-R-modENCODE STRAIN BDGP4, isolated from Drosophila melanogaster gut.</title>
        <authorList>
            <person name="Wan K.H."/>
            <person name="Yu C."/>
            <person name="Park S."/>
            <person name="Hammonds A.S."/>
            <person name="Booth B.W."/>
            <person name="Celniker S.E."/>
        </authorList>
    </citation>
    <scope>NUCLEOTIDE SEQUENCE [LARGE SCALE GENOMIC DNA]</scope>
    <source>
        <strain evidence="7 8">BDGP4</strain>
    </source>
</reference>
<dbReference type="OrthoDB" id="9807426at2"/>
<organism evidence="7 8">
    <name type="scientific">Cytobacillus kochii</name>
    <dbReference type="NCBI Taxonomy" id="859143"/>
    <lineage>
        <taxon>Bacteria</taxon>
        <taxon>Bacillati</taxon>
        <taxon>Bacillota</taxon>
        <taxon>Bacilli</taxon>
        <taxon>Bacillales</taxon>
        <taxon>Bacillaceae</taxon>
        <taxon>Cytobacillus</taxon>
    </lineage>
</organism>
<protein>
    <recommendedName>
        <fullName evidence="6">ATP-grasp domain-containing protein</fullName>
    </recommendedName>
</protein>
<dbReference type="KEGG" id="bko:CKF48_21845"/>
<accession>A0A248TND1</accession>
<evidence type="ECO:0000259" key="6">
    <source>
        <dbReference type="PROSITE" id="PS50975"/>
    </source>
</evidence>